<proteinExistence type="predicted"/>
<dbReference type="InterPro" id="IPR032710">
    <property type="entry name" value="NTF2-like_dom_sf"/>
</dbReference>
<dbReference type="GO" id="GO:0005743">
    <property type="term" value="C:mitochondrial inner membrane"/>
    <property type="evidence" value="ECO:0007669"/>
    <property type="project" value="TreeGrafter"/>
</dbReference>
<dbReference type="InterPro" id="IPR007379">
    <property type="entry name" value="Tim44-like_dom"/>
</dbReference>
<keyword evidence="3" id="KW-1185">Reference proteome</keyword>
<evidence type="ECO:0000313" key="3">
    <source>
        <dbReference type="Proteomes" id="UP001347796"/>
    </source>
</evidence>
<accession>A0AAN8JR76</accession>
<dbReference type="Pfam" id="PF04280">
    <property type="entry name" value="Tim44"/>
    <property type="match status" value="1"/>
</dbReference>
<dbReference type="PANTHER" id="PTHR13333">
    <property type="entry name" value="M-AAA PROTEASE-INTERACTING PROTEIN 1, MITOCHONDRIAL"/>
    <property type="match status" value="1"/>
</dbReference>
<dbReference type="AlphaFoldDB" id="A0AAN8JR76"/>
<dbReference type="PANTHER" id="PTHR13333:SF5">
    <property type="entry name" value="M-AAA PROTEASE-INTERACTING PROTEIN 1, MITOCHONDRIAL"/>
    <property type="match status" value="1"/>
</dbReference>
<dbReference type="GO" id="GO:0032979">
    <property type="term" value="P:protein insertion into mitochondrial inner membrane from matrix"/>
    <property type="evidence" value="ECO:0007669"/>
    <property type="project" value="TreeGrafter"/>
</dbReference>
<dbReference type="Gene3D" id="3.10.450.240">
    <property type="match status" value="1"/>
</dbReference>
<gene>
    <name evidence="2" type="ORF">SNE40_012293</name>
</gene>
<dbReference type="GO" id="GO:0043022">
    <property type="term" value="F:ribosome binding"/>
    <property type="evidence" value="ECO:0007669"/>
    <property type="project" value="TreeGrafter"/>
</dbReference>
<name>A0AAN8JR76_PATCE</name>
<feature type="domain" description="Tim44-like" evidence="1">
    <location>
        <begin position="150"/>
        <end position="242"/>
    </location>
</feature>
<dbReference type="Proteomes" id="UP001347796">
    <property type="component" value="Unassembled WGS sequence"/>
</dbReference>
<sequence>MSAPIYYQNLSKCILNFSVNRTISSKLKCPSSKFRNIQRRQGLEKTNVRFFNNGIAKNFSSARPSHLLLKSVNNRNPISACGFSFYAKHELFQNCCPISAIHINRFSTSIKNLSEENEKRGKEEEKQPEGKIIYVVNPFSLLLLKYNVYRLRRIDPSFNMDEFLAGVKQAVTLVSQYISRKDYSSLEGLVRPQVIKWLQKECSEWTNEQYNDIELQTKNIQFVRSNGITIEEGKKGNVLVTVETLTVGVKMSNKLLCVVDIASKNYKGDEASDWILDKITGMKIKKAKDDKAVPF</sequence>
<dbReference type="SUPFAM" id="SSF54427">
    <property type="entry name" value="NTF2-like"/>
    <property type="match status" value="1"/>
</dbReference>
<protein>
    <recommendedName>
        <fullName evidence="1">Tim44-like domain-containing protein</fullName>
    </recommendedName>
</protein>
<organism evidence="2 3">
    <name type="scientific">Patella caerulea</name>
    <name type="common">Rayed Mediterranean limpet</name>
    <dbReference type="NCBI Taxonomy" id="87958"/>
    <lineage>
        <taxon>Eukaryota</taxon>
        <taxon>Metazoa</taxon>
        <taxon>Spiralia</taxon>
        <taxon>Lophotrochozoa</taxon>
        <taxon>Mollusca</taxon>
        <taxon>Gastropoda</taxon>
        <taxon>Patellogastropoda</taxon>
        <taxon>Patelloidea</taxon>
        <taxon>Patellidae</taxon>
        <taxon>Patella</taxon>
    </lineage>
</organism>
<comment type="caution">
    <text evidence="2">The sequence shown here is derived from an EMBL/GenBank/DDBJ whole genome shotgun (WGS) entry which is preliminary data.</text>
</comment>
<evidence type="ECO:0000259" key="1">
    <source>
        <dbReference type="Pfam" id="PF04280"/>
    </source>
</evidence>
<evidence type="ECO:0000313" key="2">
    <source>
        <dbReference type="EMBL" id="KAK6180080.1"/>
    </source>
</evidence>
<dbReference type="EMBL" id="JAZGQO010000008">
    <property type="protein sequence ID" value="KAK6180080.1"/>
    <property type="molecule type" value="Genomic_DNA"/>
</dbReference>
<reference evidence="2 3" key="1">
    <citation type="submission" date="2024-01" db="EMBL/GenBank/DDBJ databases">
        <title>The genome of the rayed Mediterranean limpet Patella caerulea (Linnaeus, 1758).</title>
        <authorList>
            <person name="Anh-Thu Weber A."/>
            <person name="Halstead-Nussloch G."/>
        </authorList>
    </citation>
    <scope>NUCLEOTIDE SEQUENCE [LARGE SCALE GENOMIC DNA]</scope>
    <source>
        <strain evidence="2">AATW-2023a</strain>
        <tissue evidence="2">Whole specimen</tissue>
    </source>
</reference>